<reference evidence="7 8" key="1">
    <citation type="submission" date="2017-10" db="EMBL/GenBank/DDBJ databases">
        <title>Comparative genomics in systemic dimorphic fungi from Ajellomycetaceae.</title>
        <authorList>
            <person name="Munoz J.F."/>
            <person name="Mcewen J.G."/>
            <person name="Clay O.K."/>
            <person name="Cuomo C.A."/>
        </authorList>
    </citation>
    <scope>NUCLEOTIDE SEQUENCE [LARGE SCALE GENOMIC DNA]</scope>
    <source>
        <strain evidence="7 8">UAMH130</strain>
    </source>
</reference>
<dbReference type="SUPFAM" id="SSF54495">
    <property type="entry name" value="UBC-like"/>
    <property type="match status" value="1"/>
</dbReference>
<dbReference type="PROSITE" id="PS00183">
    <property type="entry name" value="UBC_1"/>
    <property type="match status" value="1"/>
</dbReference>
<protein>
    <submittedName>
        <fullName evidence="7">Ubiquitin-conjugating enzyme E2 M</fullName>
    </submittedName>
</protein>
<evidence type="ECO:0000256" key="4">
    <source>
        <dbReference type="RuleBase" id="RU362109"/>
    </source>
</evidence>
<feature type="active site" description="Glycyl thioester intermediate" evidence="3">
    <location>
        <position position="122"/>
    </location>
</feature>
<proteinExistence type="inferred from homology"/>
<keyword evidence="1" id="KW-0808">Transferase</keyword>
<keyword evidence="4" id="KW-0547">Nucleotide-binding</keyword>
<feature type="domain" description="UBC core" evidence="6">
    <location>
        <begin position="34"/>
        <end position="184"/>
    </location>
</feature>
<evidence type="ECO:0000259" key="6">
    <source>
        <dbReference type="PROSITE" id="PS50127"/>
    </source>
</evidence>
<dbReference type="InterPro" id="IPR023313">
    <property type="entry name" value="UBQ-conjugating_AS"/>
</dbReference>
<dbReference type="PROSITE" id="PS50127">
    <property type="entry name" value="UBC_2"/>
    <property type="match status" value="1"/>
</dbReference>
<evidence type="ECO:0000256" key="2">
    <source>
        <dbReference type="ARBA" id="ARBA00022786"/>
    </source>
</evidence>
<keyword evidence="8" id="KW-1185">Reference proteome</keyword>
<evidence type="ECO:0000313" key="7">
    <source>
        <dbReference type="EMBL" id="PGG96905.1"/>
    </source>
</evidence>
<dbReference type="SMART" id="SM00212">
    <property type="entry name" value="UBCc"/>
    <property type="match status" value="1"/>
</dbReference>
<gene>
    <name evidence="7" type="ORF">GX51_07597</name>
</gene>
<comment type="similarity">
    <text evidence="4">Belongs to the ubiquitin-conjugating enzyme family.</text>
</comment>
<name>A0A2B7WJH2_9EURO</name>
<accession>A0A2B7WJH2</accession>
<dbReference type="AlphaFoldDB" id="A0A2B7WJH2"/>
<dbReference type="PANTHER" id="PTHR24068">
    <property type="entry name" value="UBIQUITIN-CONJUGATING ENZYME E2"/>
    <property type="match status" value="1"/>
</dbReference>
<dbReference type="InterPro" id="IPR000608">
    <property type="entry name" value="UBC"/>
</dbReference>
<feature type="compositionally biased region" description="Low complexity" evidence="5">
    <location>
        <begin position="14"/>
        <end position="29"/>
    </location>
</feature>
<dbReference type="CDD" id="cd23794">
    <property type="entry name" value="UBCc_UBE2F_UBE2M"/>
    <property type="match status" value="1"/>
</dbReference>
<evidence type="ECO:0000256" key="5">
    <source>
        <dbReference type="SAM" id="MobiDB-lite"/>
    </source>
</evidence>
<dbReference type="Proteomes" id="UP000224080">
    <property type="component" value="Unassembled WGS sequence"/>
</dbReference>
<dbReference type="Gene3D" id="3.10.110.10">
    <property type="entry name" value="Ubiquitin Conjugating Enzyme"/>
    <property type="match status" value="1"/>
</dbReference>
<organism evidence="7 8">
    <name type="scientific">Blastomyces parvus</name>
    <dbReference type="NCBI Taxonomy" id="2060905"/>
    <lineage>
        <taxon>Eukaryota</taxon>
        <taxon>Fungi</taxon>
        <taxon>Dikarya</taxon>
        <taxon>Ascomycota</taxon>
        <taxon>Pezizomycotina</taxon>
        <taxon>Eurotiomycetes</taxon>
        <taxon>Eurotiomycetidae</taxon>
        <taxon>Onygenales</taxon>
        <taxon>Ajellomycetaceae</taxon>
        <taxon>Blastomyces</taxon>
    </lineage>
</organism>
<sequence length="195" mass="22201">MLKILSLKKKQQEEAAAAGQAKNKVGGAKTRIQHDLIRVGQQEKENENENEGAPRPIKFLWKDGDDPFHFSVLIEPDEGVYKGGSFKFDFEVPEHEYPYAPPRVKCTQRIYHPNIDPNGNVCLNILREGWTAALDVQAVAFGLLHIFMHTTYEDPLIQEVADDLRLNREGFRRNVRTAMQGGTVKNIQYDRVLKG</sequence>
<evidence type="ECO:0000313" key="8">
    <source>
        <dbReference type="Proteomes" id="UP000224080"/>
    </source>
</evidence>
<evidence type="ECO:0000256" key="3">
    <source>
        <dbReference type="PROSITE-ProRule" id="PRU10133"/>
    </source>
</evidence>
<dbReference type="EMBL" id="PDNC01000159">
    <property type="protein sequence ID" value="PGG96905.1"/>
    <property type="molecule type" value="Genomic_DNA"/>
</dbReference>
<feature type="region of interest" description="Disordered" evidence="5">
    <location>
        <begin position="13"/>
        <end position="33"/>
    </location>
</feature>
<dbReference type="STRING" id="2060905.A0A2B7WJH2"/>
<dbReference type="OrthoDB" id="10249039at2759"/>
<dbReference type="GO" id="GO:0016740">
    <property type="term" value="F:transferase activity"/>
    <property type="evidence" value="ECO:0007669"/>
    <property type="project" value="UniProtKB-KW"/>
</dbReference>
<comment type="caution">
    <text evidence="7">The sequence shown here is derived from an EMBL/GenBank/DDBJ whole genome shotgun (WGS) entry which is preliminary data.</text>
</comment>
<keyword evidence="4" id="KW-0067">ATP-binding</keyword>
<dbReference type="GO" id="GO:0005524">
    <property type="term" value="F:ATP binding"/>
    <property type="evidence" value="ECO:0007669"/>
    <property type="project" value="UniProtKB-UniRule"/>
</dbReference>
<keyword evidence="2 4" id="KW-0833">Ubl conjugation pathway</keyword>
<dbReference type="Pfam" id="PF00179">
    <property type="entry name" value="UQ_con"/>
    <property type="match status" value="1"/>
</dbReference>
<dbReference type="InterPro" id="IPR016135">
    <property type="entry name" value="UBQ-conjugating_enzyme/RWD"/>
</dbReference>
<evidence type="ECO:0000256" key="1">
    <source>
        <dbReference type="ARBA" id="ARBA00022679"/>
    </source>
</evidence>